<reference evidence="1" key="1">
    <citation type="submission" date="2021-06" db="EMBL/GenBank/DDBJ databases">
        <authorList>
            <person name="Hodson N. C."/>
            <person name="Mongue J. A."/>
            <person name="Jaron S. K."/>
        </authorList>
    </citation>
    <scope>NUCLEOTIDE SEQUENCE</scope>
</reference>
<dbReference type="EMBL" id="CAJVCH010547204">
    <property type="protein sequence ID" value="CAG7828366.1"/>
    <property type="molecule type" value="Genomic_DNA"/>
</dbReference>
<sequence length="633" mass="72021">MGLMDTLEQLFLDGDYERAKLTIMDEENDVAVNSEGMNLMGKVFDAGLRPAFTKEQITASKEILCHITSKMSPKEALITLLEQIEVVCLENKLYCVMDPLRIALDKLPCDKWGINLKWVLEVLTKRFQQMVFPTVTEKEGVRLSSKILAASEAPDGPFWTDVYNPVQEFLCFYEYCVDYVYSHFDEGISGKILEWKNMLKSHVLSLLGYPLAFCPFEYPVEVKKLNTRVTLTQKVEEPKDTVAVGVGIKVVELLDKLDASAFTYHSWLERSIDGNLTENLNRENEEAGDIDVDKVDLVALASYFNLVYGKNLKRKGPSSPTMEIYTGFHLASSLLENKNVEVQFKALKVVQLLLNQLCPVTMYHRLSSDLLETSVHLNFISKLSHVLTYSDHNDIRRLGASIFKSYMWAFDSAGRYKYIKYIFHSSDYSDSVVGFVITQLKEFARQGLEKKSGSLNTNIMGTAEPVPPEMEIYFTGKHLHSLIQHCLELNNGPQTDLVACDGQVLSALNLIRFLLMRDGKTNISGIVDYLPKLNMFFKNVRQALDMTVLQTRARLKELNDPSLMKWEAKQAEDTKCEMFLKDTEGVQLSYPHECSIQEQVQSCKNILTKMDLMECVLVHTTECYESITKTLSP</sequence>
<dbReference type="GO" id="GO:0005737">
    <property type="term" value="C:cytoplasm"/>
    <property type="evidence" value="ECO:0007669"/>
    <property type="project" value="TreeGrafter"/>
</dbReference>
<dbReference type="InterPro" id="IPR013877">
    <property type="entry name" value="YAP-bd/ALF4/Glomulin"/>
</dbReference>
<dbReference type="PANTHER" id="PTHR15430:SF1">
    <property type="entry name" value="GLOMULIN"/>
    <property type="match status" value="1"/>
</dbReference>
<evidence type="ECO:0008006" key="3">
    <source>
        <dbReference type="Google" id="ProtNLM"/>
    </source>
</evidence>
<dbReference type="AlphaFoldDB" id="A0A8J2L9P0"/>
<dbReference type="OrthoDB" id="619536at2759"/>
<keyword evidence="2" id="KW-1185">Reference proteome</keyword>
<comment type="caution">
    <text evidence="1">The sequence shown here is derived from an EMBL/GenBank/DDBJ whole genome shotgun (WGS) entry which is preliminary data.</text>
</comment>
<organism evidence="1 2">
    <name type="scientific">Allacma fusca</name>
    <dbReference type="NCBI Taxonomy" id="39272"/>
    <lineage>
        <taxon>Eukaryota</taxon>
        <taxon>Metazoa</taxon>
        <taxon>Ecdysozoa</taxon>
        <taxon>Arthropoda</taxon>
        <taxon>Hexapoda</taxon>
        <taxon>Collembola</taxon>
        <taxon>Symphypleona</taxon>
        <taxon>Sminthuridae</taxon>
        <taxon>Allacma</taxon>
    </lineage>
</organism>
<proteinExistence type="predicted"/>
<dbReference type="GO" id="GO:0055105">
    <property type="term" value="F:ubiquitin-protein transferase inhibitor activity"/>
    <property type="evidence" value="ECO:0007669"/>
    <property type="project" value="TreeGrafter"/>
</dbReference>
<gene>
    <name evidence="1" type="ORF">AFUS01_LOCUS38297</name>
</gene>
<dbReference type="Proteomes" id="UP000708208">
    <property type="component" value="Unassembled WGS sequence"/>
</dbReference>
<dbReference type="PANTHER" id="PTHR15430">
    <property type="entry name" value="GLOMULIN"/>
    <property type="match status" value="1"/>
</dbReference>
<dbReference type="InterPro" id="IPR019516">
    <property type="entry name" value="Glomulin/ALF4"/>
</dbReference>
<evidence type="ECO:0000313" key="2">
    <source>
        <dbReference type="Proteomes" id="UP000708208"/>
    </source>
</evidence>
<protein>
    <recommendedName>
        <fullName evidence="3">Glomulin</fullName>
    </recommendedName>
</protein>
<name>A0A8J2L9P0_9HEXA</name>
<dbReference type="Pfam" id="PF08568">
    <property type="entry name" value="Kinetochor_Ybp2"/>
    <property type="match status" value="1"/>
</dbReference>
<accession>A0A8J2L9P0</accession>
<evidence type="ECO:0000313" key="1">
    <source>
        <dbReference type="EMBL" id="CAG7828366.1"/>
    </source>
</evidence>